<dbReference type="EMBL" id="BSDZ01000017">
    <property type="protein sequence ID" value="GLI63960.1"/>
    <property type="molecule type" value="Genomic_DNA"/>
</dbReference>
<evidence type="ECO:0000313" key="2">
    <source>
        <dbReference type="Proteomes" id="UP001165090"/>
    </source>
</evidence>
<comment type="caution">
    <text evidence="1">The sequence shown here is derived from an EMBL/GenBank/DDBJ whole genome shotgun (WGS) entry which is preliminary data.</text>
</comment>
<accession>A0ABQ5S235</accession>
<keyword evidence="2" id="KW-1185">Reference proteome</keyword>
<proteinExistence type="predicted"/>
<protein>
    <recommendedName>
        <fullName evidence="3">CCHC-type domain-containing protein</fullName>
    </recommendedName>
</protein>
<dbReference type="Proteomes" id="UP001165090">
    <property type="component" value="Unassembled WGS sequence"/>
</dbReference>
<name>A0ABQ5S235_9CHLO</name>
<organism evidence="1 2">
    <name type="scientific">Volvox africanus</name>
    <dbReference type="NCBI Taxonomy" id="51714"/>
    <lineage>
        <taxon>Eukaryota</taxon>
        <taxon>Viridiplantae</taxon>
        <taxon>Chlorophyta</taxon>
        <taxon>core chlorophytes</taxon>
        <taxon>Chlorophyceae</taxon>
        <taxon>CS clade</taxon>
        <taxon>Chlamydomonadales</taxon>
        <taxon>Volvocaceae</taxon>
        <taxon>Volvox</taxon>
    </lineage>
</organism>
<evidence type="ECO:0008006" key="3">
    <source>
        <dbReference type="Google" id="ProtNLM"/>
    </source>
</evidence>
<sequence length="158" mass="16995">MLAKRKVQSEPATTLYAGRGGGSKFSGCYTCGGDHLGSSSAASGSGRSSGGPRMAAVGSGVWFDWCGKPGHVEERCFQKRQGKPKTIEGKPKVVVLTLVAREHKFMPHETEGARLLREYKQGIANRAVCTSPLLSRPHDLSNELKNNVPCDYVDSSSR</sequence>
<gene>
    <name evidence="1" type="ORF">VaNZ11_007127</name>
</gene>
<reference evidence="1 2" key="1">
    <citation type="journal article" date="2023" name="IScience">
        <title>Expanded male sex-determining region conserved during the evolution of homothallism in the green alga Volvox.</title>
        <authorList>
            <person name="Yamamoto K."/>
            <person name="Matsuzaki R."/>
            <person name="Mahakham W."/>
            <person name="Heman W."/>
            <person name="Sekimoto H."/>
            <person name="Kawachi M."/>
            <person name="Minakuchi Y."/>
            <person name="Toyoda A."/>
            <person name="Nozaki H."/>
        </authorList>
    </citation>
    <scope>NUCLEOTIDE SEQUENCE [LARGE SCALE GENOMIC DNA]</scope>
    <source>
        <strain evidence="1 2">NIES-4468</strain>
    </source>
</reference>
<evidence type="ECO:0000313" key="1">
    <source>
        <dbReference type="EMBL" id="GLI63960.1"/>
    </source>
</evidence>